<proteinExistence type="predicted"/>
<accession>A0A7Y0L9Z3</accession>
<evidence type="ECO:0000313" key="6">
    <source>
        <dbReference type="EMBL" id="NMP30690.1"/>
    </source>
</evidence>
<dbReference type="SUPFAM" id="SSF52172">
    <property type="entry name" value="CheY-like"/>
    <property type="match status" value="1"/>
</dbReference>
<dbReference type="EMBL" id="JABBXH010000001">
    <property type="protein sequence ID" value="NMP30690.1"/>
    <property type="molecule type" value="Genomic_DNA"/>
</dbReference>
<comment type="caution">
    <text evidence="6">The sequence shown here is derived from an EMBL/GenBank/DDBJ whole genome shotgun (WGS) entry which is preliminary data.</text>
</comment>
<dbReference type="GO" id="GO:0000156">
    <property type="term" value="F:phosphorelay response regulator activity"/>
    <property type="evidence" value="ECO:0007669"/>
    <property type="project" value="TreeGrafter"/>
</dbReference>
<dbReference type="InterPro" id="IPR036388">
    <property type="entry name" value="WH-like_DNA-bd_sf"/>
</dbReference>
<evidence type="ECO:0000256" key="1">
    <source>
        <dbReference type="ARBA" id="ARBA00023015"/>
    </source>
</evidence>
<evidence type="ECO:0000256" key="4">
    <source>
        <dbReference type="PROSITE-ProRule" id="PRU01091"/>
    </source>
</evidence>
<name>A0A7Y0L9Z3_9GAMM</name>
<evidence type="ECO:0000259" key="5">
    <source>
        <dbReference type="PROSITE" id="PS51755"/>
    </source>
</evidence>
<dbReference type="GO" id="GO:0032993">
    <property type="term" value="C:protein-DNA complex"/>
    <property type="evidence" value="ECO:0007669"/>
    <property type="project" value="TreeGrafter"/>
</dbReference>
<dbReference type="PROSITE" id="PS51755">
    <property type="entry name" value="OMPR_PHOB"/>
    <property type="match status" value="1"/>
</dbReference>
<feature type="domain" description="OmpR/PhoB-type" evidence="5">
    <location>
        <begin position="141"/>
        <end position="239"/>
    </location>
</feature>
<dbReference type="SUPFAM" id="SSF46894">
    <property type="entry name" value="C-terminal effector domain of the bipartite response regulators"/>
    <property type="match status" value="1"/>
</dbReference>
<dbReference type="RefSeq" id="WP_169073973.1">
    <property type="nucleotide sequence ID" value="NZ_JABBXH010000001.1"/>
</dbReference>
<dbReference type="InterPro" id="IPR039420">
    <property type="entry name" value="WalR-like"/>
</dbReference>
<gene>
    <name evidence="6" type="ORF">HII17_03860</name>
</gene>
<feature type="DNA-binding region" description="OmpR/PhoB-type" evidence="4">
    <location>
        <begin position="141"/>
        <end position="239"/>
    </location>
</feature>
<dbReference type="Pfam" id="PF00486">
    <property type="entry name" value="Trans_reg_C"/>
    <property type="match status" value="1"/>
</dbReference>
<dbReference type="Proteomes" id="UP000568664">
    <property type="component" value="Unassembled WGS sequence"/>
</dbReference>
<dbReference type="InterPro" id="IPR001867">
    <property type="entry name" value="OmpR/PhoB-type_DNA-bd"/>
</dbReference>
<evidence type="ECO:0000256" key="3">
    <source>
        <dbReference type="ARBA" id="ARBA00023163"/>
    </source>
</evidence>
<evidence type="ECO:0000256" key="2">
    <source>
        <dbReference type="ARBA" id="ARBA00023125"/>
    </source>
</evidence>
<dbReference type="CDD" id="cd00383">
    <property type="entry name" value="trans_reg_C"/>
    <property type="match status" value="1"/>
</dbReference>
<keyword evidence="2 4" id="KW-0238">DNA-binding</keyword>
<evidence type="ECO:0000313" key="7">
    <source>
        <dbReference type="Proteomes" id="UP000568664"/>
    </source>
</evidence>
<keyword evidence="1" id="KW-0805">Transcription regulation</keyword>
<dbReference type="PANTHER" id="PTHR48111:SF67">
    <property type="entry name" value="TRANSCRIPTIONAL REGULATORY PROTEIN TCTD"/>
    <property type="match status" value="1"/>
</dbReference>
<dbReference type="InterPro" id="IPR011006">
    <property type="entry name" value="CheY-like_superfamily"/>
</dbReference>
<dbReference type="Gene3D" id="3.40.50.2300">
    <property type="match status" value="1"/>
</dbReference>
<dbReference type="SMART" id="SM00862">
    <property type="entry name" value="Trans_reg_C"/>
    <property type="match status" value="1"/>
</dbReference>
<organism evidence="6 7">
    <name type="scientific">Thalassotalea algicola</name>
    <dbReference type="NCBI Taxonomy" id="2716224"/>
    <lineage>
        <taxon>Bacteria</taxon>
        <taxon>Pseudomonadati</taxon>
        <taxon>Pseudomonadota</taxon>
        <taxon>Gammaproteobacteria</taxon>
        <taxon>Alteromonadales</taxon>
        <taxon>Colwelliaceae</taxon>
        <taxon>Thalassotalea</taxon>
    </lineage>
</organism>
<sequence>MVLNNHNEDFPLKKKILLFNRNLALNNALMPFVQSASWQVNIILLPELISYLLSKQHFDALILGFSSLDTEDLALIAKLRQQFSLPIIAMCDGQDAAKRVDAYKVGSDDVTLLDSCPEEFQLKLQAIWRRSALSQLQKSIAKVLDINDIFLDPAVRRVYCQQQEIILTSKEFNILQLLMQRAGEVVSKVELCNTVLCHKYSPLSRGIDVHISNIRKKIASVCSDDKFKTVRGVGYVFLHNHMALNYPKTLSAS</sequence>
<dbReference type="Gene3D" id="1.10.10.10">
    <property type="entry name" value="Winged helix-like DNA-binding domain superfamily/Winged helix DNA-binding domain"/>
    <property type="match status" value="1"/>
</dbReference>
<dbReference type="GO" id="GO:0000976">
    <property type="term" value="F:transcription cis-regulatory region binding"/>
    <property type="evidence" value="ECO:0007669"/>
    <property type="project" value="TreeGrafter"/>
</dbReference>
<protein>
    <submittedName>
        <fullName evidence="6">Response regulator transcription factor</fullName>
    </submittedName>
</protein>
<dbReference type="AlphaFoldDB" id="A0A7Y0L9Z3"/>
<dbReference type="GO" id="GO:0006355">
    <property type="term" value="P:regulation of DNA-templated transcription"/>
    <property type="evidence" value="ECO:0007669"/>
    <property type="project" value="InterPro"/>
</dbReference>
<keyword evidence="3" id="KW-0804">Transcription</keyword>
<reference evidence="6 7" key="1">
    <citation type="submission" date="2020-04" db="EMBL/GenBank/DDBJ databases">
        <title>Thalassotalea sp. M1531, isolated from the surface of marine red alga.</title>
        <authorList>
            <person name="Pang L."/>
            <person name="Lu D.-C."/>
        </authorList>
    </citation>
    <scope>NUCLEOTIDE SEQUENCE [LARGE SCALE GENOMIC DNA]</scope>
    <source>
        <strain evidence="6 7">M1531</strain>
    </source>
</reference>
<dbReference type="InterPro" id="IPR016032">
    <property type="entry name" value="Sig_transdc_resp-reg_C-effctor"/>
</dbReference>
<keyword evidence="7" id="KW-1185">Reference proteome</keyword>
<dbReference type="GO" id="GO:0005829">
    <property type="term" value="C:cytosol"/>
    <property type="evidence" value="ECO:0007669"/>
    <property type="project" value="TreeGrafter"/>
</dbReference>
<dbReference type="PANTHER" id="PTHR48111">
    <property type="entry name" value="REGULATOR OF RPOS"/>
    <property type="match status" value="1"/>
</dbReference>